<comment type="caution">
    <text evidence="1">The sequence shown here is derived from an EMBL/GenBank/DDBJ whole genome shotgun (WGS) entry which is preliminary data.</text>
</comment>
<protein>
    <submittedName>
        <fullName evidence="1">Uncharacterized protein</fullName>
    </submittedName>
</protein>
<organism evidence="1">
    <name type="scientific">Candidatus Tenderia electrophaga</name>
    <dbReference type="NCBI Taxonomy" id="1748243"/>
    <lineage>
        <taxon>Bacteria</taxon>
        <taxon>Pseudomonadati</taxon>
        <taxon>Pseudomonadota</taxon>
        <taxon>Gammaproteobacteria</taxon>
        <taxon>Candidatus Tenderiales</taxon>
        <taxon>Candidatus Tenderiaceae</taxon>
        <taxon>Candidatus Tenderia</taxon>
    </lineage>
</organism>
<accession>A0A832N5J3</accession>
<sequence>MRNTGIKVRHGAAGYIQRGVANAVLASTPVRLDAPMEKRDNFLGTYRSASSLLGGPGNEPGELDLFPKSTKLGGQLIDLSPFTHI</sequence>
<proteinExistence type="predicted"/>
<name>A0A832N5J3_9GAMM</name>
<dbReference type="EMBL" id="DRNF01000289">
    <property type="protein sequence ID" value="HHJ80900.1"/>
    <property type="molecule type" value="Genomic_DNA"/>
</dbReference>
<dbReference type="Proteomes" id="UP000885832">
    <property type="component" value="Unassembled WGS sequence"/>
</dbReference>
<reference evidence="1" key="1">
    <citation type="journal article" date="2020" name="mSystems">
        <title>Genome- and Community-Level Interaction Insights into Carbon Utilization and Element Cycling Functions of Hydrothermarchaeota in Hydrothermal Sediment.</title>
        <authorList>
            <person name="Zhou Z."/>
            <person name="Liu Y."/>
            <person name="Xu W."/>
            <person name="Pan J."/>
            <person name="Luo Z.H."/>
            <person name="Li M."/>
        </authorList>
    </citation>
    <scope>NUCLEOTIDE SEQUENCE [LARGE SCALE GENOMIC DNA]</scope>
    <source>
        <strain evidence="1">HyVt-505</strain>
    </source>
</reference>
<gene>
    <name evidence="1" type="ORF">ENJ65_04625</name>
</gene>
<evidence type="ECO:0000313" key="1">
    <source>
        <dbReference type="EMBL" id="HHJ80900.1"/>
    </source>
</evidence>
<dbReference type="AlphaFoldDB" id="A0A832N5J3"/>